<evidence type="ECO:0000313" key="3">
    <source>
        <dbReference type="Proteomes" id="UP001054945"/>
    </source>
</evidence>
<feature type="region of interest" description="Disordered" evidence="1">
    <location>
        <begin position="1"/>
        <end position="29"/>
    </location>
</feature>
<accession>A0AAV4YEE7</accession>
<evidence type="ECO:0000256" key="1">
    <source>
        <dbReference type="SAM" id="MobiDB-lite"/>
    </source>
</evidence>
<dbReference type="Proteomes" id="UP001054945">
    <property type="component" value="Unassembled WGS sequence"/>
</dbReference>
<sequence length="94" mass="10531">MSEICPIRPSGNPTIKDEQSSSDYSLTENPICPFGNSTIKDEQSSTDYVRDMSKHCILLKIPFLNSDRKANWTCQQSKMNKAPLTMSEICPSTV</sequence>
<reference evidence="2 3" key="1">
    <citation type="submission" date="2021-06" db="EMBL/GenBank/DDBJ databases">
        <title>Caerostris extrusa draft genome.</title>
        <authorList>
            <person name="Kono N."/>
            <person name="Arakawa K."/>
        </authorList>
    </citation>
    <scope>NUCLEOTIDE SEQUENCE [LARGE SCALE GENOMIC DNA]</scope>
</reference>
<evidence type="ECO:0000313" key="2">
    <source>
        <dbReference type="EMBL" id="GIZ04600.1"/>
    </source>
</evidence>
<protein>
    <submittedName>
        <fullName evidence="2">Uncharacterized protein</fullName>
    </submittedName>
</protein>
<gene>
    <name evidence="2" type="ORF">CEXT_37101</name>
</gene>
<dbReference type="EMBL" id="BPLR01001763">
    <property type="protein sequence ID" value="GIZ04600.1"/>
    <property type="molecule type" value="Genomic_DNA"/>
</dbReference>
<keyword evidence="3" id="KW-1185">Reference proteome</keyword>
<organism evidence="2 3">
    <name type="scientific">Caerostris extrusa</name>
    <name type="common">Bark spider</name>
    <name type="synonym">Caerostris bankana</name>
    <dbReference type="NCBI Taxonomy" id="172846"/>
    <lineage>
        <taxon>Eukaryota</taxon>
        <taxon>Metazoa</taxon>
        <taxon>Ecdysozoa</taxon>
        <taxon>Arthropoda</taxon>
        <taxon>Chelicerata</taxon>
        <taxon>Arachnida</taxon>
        <taxon>Araneae</taxon>
        <taxon>Araneomorphae</taxon>
        <taxon>Entelegynae</taxon>
        <taxon>Araneoidea</taxon>
        <taxon>Araneidae</taxon>
        <taxon>Caerostris</taxon>
    </lineage>
</organism>
<name>A0AAV4YEE7_CAEEX</name>
<comment type="caution">
    <text evidence="2">The sequence shown here is derived from an EMBL/GenBank/DDBJ whole genome shotgun (WGS) entry which is preliminary data.</text>
</comment>
<dbReference type="AlphaFoldDB" id="A0AAV4YEE7"/>
<proteinExistence type="predicted"/>